<protein>
    <submittedName>
        <fullName evidence="1">Uncharacterized protein</fullName>
    </submittedName>
</protein>
<dbReference type="eggNOG" id="ENOG502TF3S">
    <property type="taxonomic scope" value="Eukaryota"/>
</dbReference>
<dbReference type="VEuPathDB" id="FungiDB:SPPG_08974"/>
<gene>
    <name evidence="1" type="ORF">SPPG_08974</name>
</gene>
<dbReference type="GeneID" id="27692099"/>
<dbReference type="InParanoid" id="A0A0L0HPD9"/>
<keyword evidence="2" id="KW-1185">Reference proteome</keyword>
<evidence type="ECO:0000313" key="2">
    <source>
        <dbReference type="Proteomes" id="UP000053201"/>
    </source>
</evidence>
<accession>A0A0L0HPD9</accession>
<dbReference type="Proteomes" id="UP000053201">
    <property type="component" value="Unassembled WGS sequence"/>
</dbReference>
<dbReference type="OrthoDB" id="2098626at2759"/>
<proteinExistence type="predicted"/>
<reference evidence="1 2" key="1">
    <citation type="submission" date="2009-08" db="EMBL/GenBank/DDBJ databases">
        <title>The Genome Sequence of Spizellomyces punctatus strain DAOM BR117.</title>
        <authorList>
            <consortium name="The Broad Institute Genome Sequencing Platform"/>
            <person name="Russ C."/>
            <person name="Cuomo C."/>
            <person name="Shea T."/>
            <person name="Young S.K."/>
            <person name="Zeng Q."/>
            <person name="Koehrsen M."/>
            <person name="Haas B."/>
            <person name="Borodovsky M."/>
            <person name="Guigo R."/>
            <person name="Alvarado L."/>
            <person name="Berlin A."/>
            <person name="Bochicchio J."/>
            <person name="Borenstein D."/>
            <person name="Chapman S."/>
            <person name="Chen Z."/>
            <person name="Engels R."/>
            <person name="Freedman E."/>
            <person name="Gellesch M."/>
            <person name="Goldberg J."/>
            <person name="Griggs A."/>
            <person name="Gujja S."/>
            <person name="Heiman D."/>
            <person name="Hepburn T."/>
            <person name="Howarth C."/>
            <person name="Jen D."/>
            <person name="Larson L."/>
            <person name="Lewis B."/>
            <person name="Mehta T."/>
            <person name="Park D."/>
            <person name="Pearson M."/>
            <person name="Roberts A."/>
            <person name="Saif S."/>
            <person name="Shenoy N."/>
            <person name="Sisk P."/>
            <person name="Stolte C."/>
            <person name="Sykes S."/>
            <person name="Thomson T."/>
            <person name="Walk T."/>
            <person name="White J."/>
            <person name="Yandava C."/>
            <person name="Burger G."/>
            <person name="Gray M.W."/>
            <person name="Holland P.W.H."/>
            <person name="King N."/>
            <person name="Lang F.B.F."/>
            <person name="Roger A.J."/>
            <person name="Ruiz-Trillo I."/>
            <person name="Lander E."/>
            <person name="Nusbaum C."/>
        </authorList>
    </citation>
    <scope>NUCLEOTIDE SEQUENCE [LARGE SCALE GENOMIC DNA]</scope>
    <source>
        <strain evidence="1 2">DAOM BR117</strain>
    </source>
</reference>
<dbReference type="OMA" id="IHRNANT"/>
<dbReference type="AlphaFoldDB" id="A0A0L0HPD9"/>
<evidence type="ECO:0000313" key="1">
    <source>
        <dbReference type="EMBL" id="KND02957.1"/>
    </source>
</evidence>
<organism evidence="1 2">
    <name type="scientific">Spizellomyces punctatus (strain DAOM BR117)</name>
    <dbReference type="NCBI Taxonomy" id="645134"/>
    <lineage>
        <taxon>Eukaryota</taxon>
        <taxon>Fungi</taxon>
        <taxon>Fungi incertae sedis</taxon>
        <taxon>Chytridiomycota</taxon>
        <taxon>Chytridiomycota incertae sedis</taxon>
        <taxon>Chytridiomycetes</taxon>
        <taxon>Spizellomycetales</taxon>
        <taxon>Spizellomycetaceae</taxon>
        <taxon>Spizellomyces</taxon>
    </lineage>
</organism>
<sequence>MSLQEESYIKLNPTVLAPEPCGRVRRIGNNSRNTSDLVFKFGGVMDDKHRYETDVATAEKLRQKDSEEKKARRIQVKRNWLSDLETARWDRMAAETERIETLREQKRATTRVGKNSSGYNPITLHYLNSPEGTILAAEDARAMYKTGARATKLYFKNNTFDPLRCEDIVPNPPVKPKQKPRDITDAIRHIVPLAPSAFREGAETAIANIAGDRSVAGGRVKQGGRRRGGY</sequence>
<dbReference type="RefSeq" id="XP_016610996.1">
    <property type="nucleotide sequence ID" value="XM_016757125.1"/>
</dbReference>
<dbReference type="EMBL" id="KQ257452">
    <property type="protein sequence ID" value="KND02957.1"/>
    <property type="molecule type" value="Genomic_DNA"/>
</dbReference>
<name>A0A0L0HPD9_SPIPD</name>